<keyword evidence="1 5" id="KW-0479">Metal-binding</keyword>
<feature type="zinc finger region" description="C3H1-type" evidence="5">
    <location>
        <begin position="172"/>
        <end position="200"/>
    </location>
</feature>
<dbReference type="PROSITE" id="PS50103">
    <property type="entry name" value="ZF_C3H1"/>
    <property type="match status" value="2"/>
</dbReference>
<sequence length="476" mass="50801">MQQLYPVYLFSLSTSQLDINANSLPDSTQPNAANASPVNVSIGPSTSTSIILQSSFGSDTTPDTSCDSCASISNDDIELQQAPTGRTIEQPNLSSRENATLVPHFLTLETPRTSQLRGYFRPTLPTNTGRLEATMGTQTSTRSVCVPRRLVGSSRQPISPRLKTSFYLKNILYKTVPCRDFTTNGICPRGLLCKFAHGLDDLHDPMQHPLYKTSACFDYQLTGHCPRGAGCFHVHDPAETRPKPDFTVTLAAASSAGNSVGRSKCASLVGELEPRPIKPDEARGMTGPRGIALKTALPPCLSLAEPGSVAGTPITMGTRARQQLVQRRQSVGSATLWTVQTPSMPSRWAQLDAMPTDPDQTPACQRRPPGLEPSPLAPGSGASRDGLVLLAGRPGQPGDQPRVCVQLTPDELYQVMANREAVASQASSRAAQGGMATSHVGSVDGTETLYDRFLATAGHASVSSQLTKNLMNANTF</sequence>
<dbReference type="SUPFAM" id="SSF90229">
    <property type="entry name" value="CCCH zinc finger"/>
    <property type="match status" value="2"/>
</dbReference>
<dbReference type="Proteomes" id="UP000784294">
    <property type="component" value="Unassembled WGS sequence"/>
</dbReference>
<comment type="caution">
    <text evidence="8">The sequence shown here is derived from an EMBL/GenBank/DDBJ whole genome shotgun (WGS) entry which is preliminary data.</text>
</comment>
<gene>
    <name evidence="8" type="ORF">PXEA_LOCUS10194</name>
</gene>
<keyword evidence="2" id="KW-0677">Repeat</keyword>
<evidence type="ECO:0000313" key="9">
    <source>
        <dbReference type="Proteomes" id="UP000784294"/>
    </source>
</evidence>
<feature type="domain" description="C3H1-type" evidence="7">
    <location>
        <begin position="210"/>
        <end position="238"/>
    </location>
</feature>
<accession>A0A448WP67</accession>
<dbReference type="Gene3D" id="4.10.1000.10">
    <property type="entry name" value="Zinc finger, CCCH-type"/>
    <property type="match status" value="2"/>
</dbReference>
<dbReference type="InterPro" id="IPR045877">
    <property type="entry name" value="ZFP36-like"/>
</dbReference>
<dbReference type="PANTHER" id="PTHR12547">
    <property type="entry name" value="CCCH ZINC FINGER/TIS11-RELATED"/>
    <property type="match status" value="1"/>
</dbReference>
<name>A0A448WP67_9PLAT</name>
<dbReference type="InterPro" id="IPR036855">
    <property type="entry name" value="Znf_CCCH_sf"/>
</dbReference>
<proteinExistence type="predicted"/>
<feature type="region of interest" description="Disordered" evidence="6">
    <location>
        <begin position="349"/>
        <end position="401"/>
    </location>
</feature>
<dbReference type="EMBL" id="CAAALY010029720">
    <property type="protein sequence ID" value="VEL16754.1"/>
    <property type="molecule type" value="Genomic_DNA"/>
</dbReference>
<dbReference type="GO" id="GO:0008270">
    <property type="term" value="F:zinc ion binding"/>
    <property type="evidence" value="ECO:0007669"/>
    <property type="project" value="UniProtKB-KW"/>
</dbReference>
<dbReference type="PANTHER" id="PTHR12547:SF18">
    <property type="entry name" value="PROTEIN TIS11"/>
    <property type="match status" value="1"/>
</dbReference>
<keyword evidence="4 5" id="KW-0862">Zinc</keyword>
<dbReference type="InterPro" id="IPR000571">
    <property type="entry name" value="Znf_CCCH"/>
</dbReference>
<evidence type="ECO:0000256" key="6">
    <source>
        <dbReference type="SAM" id="MobiDB-lite"/>
    </source>
</evidence>
<dbReference type="OrthoDB" id="6242432at2759"/>
<evidence type="ECO:0000256" key="4">
    <source>
        <dbReference type="ARBA" id="ARBA00022833"/>
    </source>
</evidence>
<feature type="domain" description="C3H1-type" evidence="7">
    <location>
        <begin position="172"/>
        <end position="200"/>
    </location>
</feature>
<feature type="zinc finger region" description="C3H1-type" evidence="5">
    <location>
        <begin position="210"/>
        <end position="238"/>
    </location>
</feature>
<dbReference type="SMART" id="SM00356">
    <property type="entry name" value="ZnF_C3H1"/>
    <property type="match status" value="2"/>
</dbReference>
<evidence type="ECO:0000259" key="7">
    <source>
        <dbReference type="PROSITE" id="PS50103"/>
    </source>
</evidence>
<evidence type="ECO:0000256" key="5">
    <source>
        <dbReference type="PROSITE-ProRule" id="PRU00723"/>
    </source>
</evidence>
<dbReference type="GO" id="GO:0003729">
    <property type="term" value="F:mRNA binding"/>
    <property type="evidence" value="ECO:0007669"/>
    <property type="project" value="InterPro"/>
</dbReference>
<dbReference type="AlphaFoldDB" id="A0A448WP67"/>
<evidence type="ECO:0000256" key="1">
    <source>
        <dbReference type="ARBA" id="ARBA00022723"/>
    </source>
</evidence>
<keyword evidence="3 5" id="KW-0863">Zinc-finger</keyword>
<dbReference type="Pfam" id="PF00642">
    <property type="entry name" value="zf-CCCH"/>
    <property type="match status" value="1"/>
</dbReference>
<evidence type="ECO:0000256" key="3">
    <source>
        <dbReference type="ARBA" id="ARBA00022771"/>
    </source>
</evidence>
<protein>
    <recommendedName>
        <fullName evidence="7">C3H1-type domain-containing protein</fullName>
    </recommendedName>
</protein>
<reference evidence="8" key="1">
    <citation type="submission" date="2018-11" db="EMBL/GenBank/DDBJ databases">
        <authorList>
            <consortium name="Pathogen Informatics"/>
        </authorList>
    </citation>
    <scope>NUCLEOTIDE SEQUENCE</scope>
</reference>
<organism evidence="8 9">
    <name type="scientific">Protopolystoma xenopodis</name>
    <dbReference type="NCBI Taxonomy" id="117903"/>
    <lineage>
        <taxon>Eukaryota</taxon>
        <taxon>Metazoa</taxon>
        <taxon>Spiralia</taxon>
        <taxon>Lophotrochozoa</taxon>
        <taxon>Platyhelminthes</taxon>
        <taxon>Monogenea</taxon>
        <taxon>Polyopisthocotylea</taxon>
        <taxon>Polystomatidea</taxon>
        <taxon>Polystomatidae</taxon>
        <taxon>Protopolystoma</taxon>
    </lineage>
</organism>
<keyword evidence="9" id="KW-1185">Reference proteome</keyword>
<evidence type="ECO:0000313" key="8">
    <source>
        <dbReference type="EMBL" id="VEL16754.1"/>
    </source>
</evidence>
<evidence type="ECO:0000256" key="2">
    <source>
        <dbReference type="ARBA" id="ARBA00022737"/>
    </source>
</evidence>